<dbReference type="EMBL" id="FOQC01000014">
    <property type="protein sequence ID" value="SFH77522.1"/>
    <property type="molecule type" value="Genomic_DNA"/>
</dbReference>
<accession>A0AB38BHQ8</accession>
<evidence type="ECO:0000313" key="4">
    <source>
        <dbReference type="Proteomes" id="UP000199686"/>
    </source>
</evidence>
<evidence type="ECO:0000313" key="3">
    <source>
        <dbReference type="Proteomes" id="UP000195947"/>
    </source>
</evidence>
<dbReference type="AlphaFoldDB" id="A0AB38BHQ8"/>
<evidence type="ECO:0000313" key="2">
    <source>
        <dbReference type="EMBL" id="SFH77522.1"/>
    </source>
</evidence>
<reference evidence="1 3" key="1">
    <citation type="submission" date="2016-02" db="EMBL/GenBank/DDBJ databases">
        <authorList>
            <person name="Strepis N."/>
        </authorList>
    </citation>
    <scope>NUCLEOTIDE SEQUENCE [LARGE SCALE GENOMIC DNA]</scope>
    <source>
        <strain evidence="1">Trichococcus flocculiformis</strain>
    </source>
</reference>
<keyword evidence="3" id="KW-1185">Reference proteome</keyword>
<dbReference type="Proteomes" id="UP000199686">
    <property type="component" value="Unassembled WGS sequence"/>
</dbReference>
<proteinExistence type="predicted"/>
<organism evidence="2 4">
    <name type="scientific">Trichococcus flocculiformis</name>
    <dbReference type="NCBI Taxonomy" id="82803"/>
    <lineage>
        <taxon>Bacteria</taxon>
        <taxon>Bacillati</taxon>
        <taxon>Bacillota</taxon>
        <taxon>Bacilli</taxon>
        <taxon>Lactobacillales</taxon>
        <taxon>Carnobacteriaceae</taxon>
        <taxon>Trichococcus</taxon>
    </lineage>
</organism>
<evidence type="ECO:0000313" key="1">
    <source>
        <dbReference type="EMBL" id="CZQ88605.1"/>
    </source>
</evidence>
<dbReference type="EMBL" id="FJMZ01000007">
    <property type="protein sequence ID" value="CZQ88605.1"/>
    <property type="molecule type" value="Genomic_DNA"/>
</dbReference>
<reference evidence="2 4" key="2">
    <citation type="submission" date="2016-10" db="EMBL/GenBank/DDBJ databases">
        <authorList>
            <person name="Varghese N."/>
            <person name="Submissions S."/>
        </authorList>
    </citation>
    <scope>NUCLEOTIDE SEQUENCE [LARGE SCALE GENOMIC DNA]</scope>
    <source>
        <strain evidence="2 4">DSM 2094</strain>
    </source>
</reference>
<protein>
    <recommendedName>
        <fullName evidence="5">PH domain-containing protein</fullName>
    </recommendedName>
</protein>
<sequence length="85" mass="9708">MTKNNLHTIEGHKAAADAVNRESFIILFGREPQGTELQDWISGLRETAEADIERSFPDRLVQIREGQWRVERDLCAWQEGGIAND</sequence>
<dbReference type="Proteomes" id="UP000195947">
    <property type="component" value="Unassembled WGS sequence"/>
</dbReference>
<gene>
    <name evidence="2" type="ORF">SAMN04488507_101440</name>
    <name evidence="1" type="ORF">TFLO_1030</name>
</gene>
<evidence type="ECO:0008006" key="5">
    <source>
        <dbReference type="Google" id="ProtNLM"/>
    </source>
</evidence>
<dbReference type="RefSeq" id="WP_086988585.1">
    <property type="nucleotide sequence ID" value="NZ_FJMZ01000007.1"/>
</dbReference>
<comment type="caution">
    <text evidence="2">The sequence shown here is derived from an EMBL/GenBank/DDBJ whole genome shotgun (WGS) entry which is preliminary data.</text>
</comment>
<name>A0AB38BHQ8_9LACT</name>